<dbReference type="PANTHER" id="PTHR40469">
    <property type="entry name" value="SECRETED GLYCOSYL HYDROLASE"/>
    <property type="match status" value="1"/>
</dbReference>
<dbReference type="PANTHER" id="PTHR40469:SF2">
    <property type="entry name" value="GALACTOSE-BINDING DOMAIN-LIKE SUPERFAMILY PROTEIN"/>
    <property type="match status" value="1"/>
</dbReference>
<proteinExistence type="predicted"/>
<evidence type="ECO:0000259" key="1">
    <source>
        <dbReference type="Pfam" id="PF06283"/>
    </source>
</evidence>
<dbReference type="InterPro" id="IPR029062">
    <property type="entry name" value="Class_I_gatase-like"/>
</dbReference>
<dbReference type="Proteomes" id="UP000315010">
    <property type="component" value="Unassembled WGS sequence"/>
</dbReference>
<name>A0A5C5ZDY6_9BACT</name>
<reference evidence="2 3" key="1">
    <citation type="submission" date="2019-02" db="EMBL/GenBank/DDBJ databases">
        <title>Deep-cultivation of Planctomycetes and their phenomic and genomic characterization uncovers novel biology.</title>
        <authorList>
            <person name="Wiegand S."/>
            <person name="Jogler M."/>
            <person name="Boedeker C."/>
            <person name="Pinto D."/>
            <person name="Vollmers J."/>
            <person name="Rivas-Marin E."/>
            <person name="Kohn T."/>
            <person name="Peeters S.H."/>
            <person name="Heuer A."/>
            <person name="Rast P."/>
            <person name="Oberbeckmann S."/>
            <person name="Bunk B."/>
            <person name="Jeske O."/>
            <person name="Meyerdierks A."/>
            <person name="Storesund J.E."/>
            <person name="Kallscheuer N."/>
            <person name="Luecker S."/>
            <person name="Lage O.M."/>
            <person name="Pohl T."/>
            <person name="Merkel B.J."/>
            <person name="Hornburger P."/>
            <person name="Mueller R.-W."/>
            <person name="Bruemmer F."/>
            <person name="Labrenz M."/>
            <person name="Spormann A.M."/>
            <person name="Op Den Camp H."/>
            <person name="Overmann J."/>
            <person name="Amann R."/>
            <person name="Jetten M.S.M."/>
            <person name="Mascher T."/>
            <person name="Medema M.H."/>
            <person name="Devos D.P."/>
            <person name="Kaster A.-K."/>
            <person name="Ovreas L."/>
            <person name="Rohde M."/>
            <person name="Galperin M.Y."/>
            <person name="Jogler C."/>
        </authorList>
    </citation>
    <scope>NUCLEOTIDE SEQUENCE [LARGE SCALE GENOMIC DNA]</scope>
    <source>
        <strain evidence="2 3">CA13</strain>
    </source>
</reference>
<feature type="domain" description="ThuA-like" evidence="1">
    <location>
        <begin position="58"/>
        <end position="269"/>
    </location>
</feature>
<dbReference type="InterPro" id="IPR029010">
    <property type="entry name" value="ThuA-like"/>
</dbReference>
<dbReference type="OrthoDB" id="189183at2"/>
<protein>
    <submittedName>
        <fullName evidence="2">Trehalose utilization</fullName>
    </submittedName>
</protein>
<sequence>MEQQVAVMNSFSFGNLRRPVIVGISMILFATLLCRVEGRCGESSTKQPNDTASHVKKRVLIVTGEDYKGHLWQTTAPLLKVLIRQDQRLAVDVVEDVNALRSPRLREYDTIVLHFKNYDPETPGRAAYDNLTEFVDQGGGLVVVHFACGAFQEFGSEFTTLAGRIWNPDFRGHDPYGEITVEITDVDHPITDGLAAFNTTDELYTCLDGKTPIEVLATAKSVVDNKIYPIAFVLSYGKGRVFHTPLGHDVAALGNSDTAELLRRGTAWASNLNIPAVKNQPDTSSRPANITTSP</sequence>
<dbReference type="AlphaFoldDB" id="A0A5C5ZDY6"/>
<keyword evidence="3" id="KW-1185">Reference proteome</keyword>
<dbReference type="EMBL" id="SJPJ01000001">
    <property type="protein sequence ID" value="TWT85051.1"/>
    <property type="molecule type" value="Genomic_DNA"/>
</dbReference>
<dbReference type="SUPFAM" id="SSF52317">
    <property type="entry name" value="Class I glutamine amidotransferase-like"/>
    <property type="match status" value="1"/>
</dbReference>
<accession>A0A5C5ZDY6</accession>
<organism evidence="2 3">
    <name type="scientific">Novipirellula herctigrandis</name>
    <dbReference type="NCBI Taxonomy" id="2527986"/>
    <lineage>
        <taxon>Bacteria</taxon>
        <taxon>Pseudomonadati</taxon>
        <taxon>Planctomycetota</taxon>
        <taxon>Planctomycetia</taxon>
        <taxon>Pirellulales</taxon>
        <taxon>Pirellulaceae</taxon>
        <taxon>Novipirellula</taxon>
    </lineage>
</organism>
<dbReference type="Pfam" id="PF06283">
    <property type="entry name" value="ThuA"/>
    <property type="match status" value="1"/>
</dbReference>
<gene>
    <name evidence="2" type="ORF">CA13_65330</name>
</gene>
<dbReference type="Gene3D" id="3.40.50.880">
    <property type="match status" value="1"/>
</dbReference>
<comment type="caution">
    <text evidence="2">The sequence shown here is derived from an EMBL/GenBank/DDBJ whole genome shotgun (WGS) entry which is preliminary data.</text>
</comment>
<evidence type="ECO:0000313" key="2">
    <source>
        <dbReference type="EMBL" id="TWT85051.1"/>
    </source>
</evidence>
<evidence type="ECO:0000313" key="3">
    <source>
        <dbReference type="Proteomes" id="UP000315010"/>
    </source>
</evidence>